<organism evidence="1 2">
    <name type="scientific">Aureobasidium melanogenum</name>
    <name type="common">Aureobasidium pullulans var. melanogenum</name>
    <dbReference type="NCBI Taxonomy" id="46634"/>
    <lineage>
        <taxon>Eukaryota</taxon>
        <taxon>Fungi</taxon>
        <taxon>Dikarya</taxon>
        <taxon>Ascomycota</taxon>
        <taxon>Pezizomycotina</taxon>
        <taxon>Dothideomycetes</taxon>
        <taxon>Dothideomycetidae</taxon>
        <taxon>Dothideales</taxon>
        <taxon>Saccotheciaceae</taxon>
        <taxon>Aureobasidium</taxon>
    </lineage>
</organism>
<comment type="caution">
    <text evidence="1">The sequence shown here is derived from an EMBL/GenBank/DDBJ whole genome shotgun (WGS) entry which is preliminary data.</text>
</comment>
<accession>A0A9P8G5U7</accession>
<reference evidence="1" key="2">
    <citation type="submission" date="2021-08" db="EMBL/GenBank/DDBJ databases">
        <authorList>
            <person name="Gostincar C."/>
            <person name="Sun X."/>
            <person name="Song Z."/>
            <person name="Gunde-Cimerman N."/>
        </authorList>
    </citation>
    <scope>NUCLEOTIDE SEQUENCE</scope>
    <source>
        <strain evidence="1">EXF-9298</strain>
    </source>
</reference>
<evidence type="ECO:0000313" key="2">
    <source>
        <dbReference type="Proteomes" id="UP000729357"/>
    </source>
</evidence>
<dbReference type="AlphaFoldDB" id="A0A9P8G5U7"/>
<name>A0A9P8G5U7_AURME</name>
<protein>
    <submittedName>
        <fullName evidence="1">Uncharacterized protein</fullName>
    </submittedName>
</protein>
<feature type="non-terminal residue" evidence="1">
    <location>
        <position position="221"/>
    </location>
</feature>
<gene>
    <name evidence="1" type="ORF">KCU98_g211</name>
</gene>
<keyword evidence="2" id="KW-1185">Reference proteome</keyword>
<evidence type="ECO:0000313" key="1">
    <source>
        <dbReference type="EMBL" id="KAG9991634.1"/>
    </source>
</evidence>
<proteinExistence type="predicted"/>
<reference evidence="1" key="1">
    <citation type="journal article" date="2021" name="J Fungi (Basel)">
        <title>Virulence traits and population genomics of the black yeast Aureobasidium melanogenum.</title>
        <authorList>
            <person name="Cernosa A."/>
            <person name="Sun X."/>
            <person name="Gostincar C."/>
            <person name="Fang C."/>
            <person name="Gunde-Cimerman N."/>
            <person name="Song Z."/>
        </authorList>
    </citation>
    <scope>NUCLEOTIDE SEQUENCE</scope>
    <source>
        <strain evidence="1">EXF-9298</strain>
    </source>
</reference>
<dbReference type="EMBL" id="JAHFXS010000001">
    <property type="protein sequence ID" value="KAG9991634.1"/>
    <property type="molecule type" value="Genomic_DNA"/>
</dbReference>
<dbReference type="Proteomes" id="UP000729357">
    <property type="component" value="Unassembled WGS sequence"/>
</dbReference>
<sequence>MAQSCAQLDQQESENFFGGFKDDKAELIEMAGMEISKKACKGVDEGIKMYDKAPSKLNTTTTLQASRHTRTTSMTKVVQEFNVKRQKSGSSCFHSLDARRNRSRAYLALRLANASGLAKGVHAAASHWHGDASLWSLLHMRWNLHLLLLLLLGHHWGGHAVLRKWLQRGLRCVEEPAAEAVVDRGSAGVAAAEVAADIGIVVVAAAVRRRSPVEPWVLWGS</sequence>